<sequence length="139" mass="16539">MLLFLINLKKTYRYFFLLSGENSPTEQSDERIYVCFQDQGWGVCWRAWVVGLRSDKHHIRQREEHHHFTSGRKMLWFLIVRNSSRAQNIQEAHAANNIIKYCIIGVIKDIRFEETQSSIRPLLFFGTKTTINYMADIVR</sequence>
<evidence type="ECO:0000313" key="1">
    <source>
        <dbReference type="EMBL" id="GEN04751.1"/>
    </source>
</evidence>
<accession>A0A6N3T618</accession>
<comment type="caution">
    <text evidence="1">The sequence shown here is derived from an EMBL/GenBank/DDBJ whole genome shotgun (WGS) entry which is preliminary data.</text>
</comment>
<organism evidence="1 2">
    <name type="scientific">Acetobacter indonesiensis</name>
    <dbReference type="NCBI Taxonomy" id="104101"/>
    <lineage>
        <taxon>Bacteria</taxon>
        <taxon>Pseudomonadati</taxon>
        <taxon>Pseudomonadota</taxon>
        <taxon>Alphaproteobacteria</taxon>
        <taxon>Acetobacterales</taxon>
        <taxon>Acetobacteraceae</taxon>
        <taxon>Acetobacter</taxon>
    </lineage>
</organism>
<reference evidence="1 2" key="1">
    <citation type="submission" date="2019-07" db="EMBL/GenBank/DDBJ databases">
        <title>Whole genome shotgun sequence of Acetobacter indonesiensis NBRC 16471.</title>
        <authorList>
            <person name="Hosoyama A."/>
            <person name="Uohara A."/>
            <person name="Ohji S."/>
            <person name="Ichikawa N."/>
        </authorList>
    </citation>
    <scope>NUCLEOTIDE SEQUENCE [LARGE SCALE GENOMIC DNA]</scope>
    <source>
        <strain evidence="1 2">NBRC 16471</strain>
    </source>
</reference>
<evidence type="ECO:0000313" key="2">
    <source>
        <dbReference type="Proteomes" id="UP000321104"/>
    </source>
</evidence>
<dbReference type="EMBL" id="BJXQ01000026">
    <property type="protein sequence ID" value="GEN04751.1"/>
    <property type="molecule type" value="Genomic_DNA"/>
</dbReference>
<dbReference type="Proteomes" id="UP000321104">
    <property type="component" value="Unassembled WGS sequence"/>
</dbReference>
<proteinExistence type="predicted"/>
<dbReference type="AlphaFoldDB" id="A0A6N3T618"/>
<protein>
    <submittedName>
        <fullName evidence="1">Uncharacterized protein</fullName>
    </submittedName>
</protein>
<gene>
    <name evidence="1" type="ORF">AIN02nite_27760</name>
</gene>
<name>A0A6N3T618_9PROT</name>